<keyword evidence="8" id="KW-1185">Reference proteome</keyword>
<dbReference type="SUPFAM" id="SSF53807">
    <property type="entry name" value="Helical backbone' metal receptor"/>
    <property type="match status" value="1"/>
</dbReference>
<comment type="similarity">
    <text evidence="2">Belongs to the bacterial solute-binding protein 8 family.</text>
</comment>
<evidence type="ECO:0000256" key="5">
    <source>
        <dbReference type="SAM" id="SignalP"/>
    </source>
</evidence>
<gene>
    <name evidence="7" type="ORF">CTB96_05065</name>
</gene>
<evidence type="ECO:0000313" key="8">
    <source>
        <dbReference type="Proteomes" id="UP000246722"/>
    </source>
</evidence>
<evidence type="ECO:0000256" key="2">
    <source>
        <dbReference type="ARBA" id="ARBA00008814"/>
    </source>
</evidence>
<name>A0A318A1T9_9MICO</name>
<reference evidence="7 8" key="1">
    <citation type="submission" date="2018-05" db="EMBL/GenBank/DDBJ databases">
        <title>Genetic diversity of glacier-inhabiting Cryobacterium bacteria in China and description of Cryobacterium mengkeensis sp. nov. and Arthrobacter glacialis sp. nov.</title>
        <authorList>
            <person name="Liu Q."/>
            <person name="Xin Y.-H."/>
        </authorList>
    </citation>
    <scope>NUCLEOTIDE SEQUENCE [LARGE SCALE GENOMIC DNA]</scope>
    <source>
        <strain evidence="7 8">SK-1</strain>
    </source>
</reference>
<evidence type="ECO:0000259" key="6">
    <source>
        <dbReference type="PROSITE" id="PS50983"/>
    </source>
</evidence>
<dbReference type="GO" id="GO:0030288">
    <property type="term" value="C:outer membrane-bounded periplasmic space"/>
    <property type="evidence" value="ECO:0007669"/>
    <property type="project" value="TreeGrafter"/>
</dbReference>
<dbReference type="PROSITE" id="PS50983">
    <property type="entry name" value="FE_B12_PBP"/>
    <property type="match status" value="1"/>
</dbReference>
<keyword evidence="3" id="KW-0813">Transport</keyword>
<evidence type="ECO:0000256" key="3">
    <source>
        <dbReference type="ARBA" id="ARBA00022448"/>
    </source>
</evidence>
<dbReference type="Proteomes" id="UP000246722">
    <property type="component" value="Unassembled WGS sequence"/>
</dbReference>
<dbReference type="GO" id="GO:1901678">
    <property type="term" value="P:iron coordination entity transport"/>
    <property type="evidence" value="ECO:0007669"/>
    <property type="project" value="UniProtKB-ARBA"/>
</dbReference>
<dbReference type="Pfam" id="PF01497">
    <property type="entry name" value="Peripla_BP_2"/>
    <property type="match status" value="1"/>
</dbReference>
<feature type="chain" id="PRO_5038421090" evidence="5">
    <location>
        <begin position="31"/>
        <end position="329"/>
    </location>
</feature>
<evidence type="ECO:0000256" key="4">
    <source>
        <dbReference type="ARBA" id="ARBA00022729"/>
    </source>
</evidence>
<dbReference type="EMBL" id="QHLY01000005">
    <property type="protein sequence ID" value="PXA72256.1"/>
    <property type="molecule type" value="Genomic_DNA"/>
</dbReference>
<proteinExistence type="inferred from homology"/>
<dbReference type="AlphaFoldDB" id="A0A318A1T9"/>
<dbReference type="Gene3D" id="3.40.50.1980">
    <property type="entry name" value="Nitrogenase molybdenum iron protein domain"/>
    <property type="match status" value="2"/>
</dbReference>
<dbReference type="OrthoDB" id="9793175at2"/>
<evidence type="ECO:0000256" key="1">
    <source>
        <dbReference type="ARBA" id="ARBA00004196"/>
    </source>
</evidence>
<feature type="domain" description="Fe/B12 periplasmic-binding" evidence="6">
    <location>
        <begin position="59"/>
        <end position="329"/>
    </location>
</feature>
<comment type="caution">
    <text evidence="7">The sequence shown here is derived from an EMBL/GenBank/DDBJ whole genome shotgun (WGS) entry which is preliminary data.</text>
</comment>
<keyword evidence="4 5" id="KW-0732">Signal</keyword>
<dbReference type="PANTHER" id="PTHR30532">
    <property type="entry name" value="IRON III DICITRATE-BINDING PERIPLASMIC PROTEIN"/>
    <property type="match status" value="1"/>
</dbReference>
<protein>
    <submittedName>
        <fullName evidence="7">Iron siderophore-binding protein</fullName>
    </submittedName>
</protein>
<sequence>MTRPSPRFRLAAPLALAALLVGLTACSADAGDAGTAADDDTRTVATAYGDVEVPADAQRVVAVSYDTPWQLAAVGVTPVAMQDYSAYAESFTASQQELIADTDTVGAFFELNIEAVMAAEPDLIVGDVLEIDEATFTELSKIAPTAIFEGEYRGDWRAIGAGIADAVGQADVFDSAKQSYDDELARVQGDYADVLARPWAAIGDGDVEGGFSVLYPGGSVGALFFDDLGATPASSIPEEEEGDKGWMYISPELTTTVLGGAEIIVTGADPMGELSDSLTGTLQTPLFTALPAAQSGQVYGVWSSVTDYGTALEWLGAVEETVLIPASAS</sequence>
<dbReference type="PANTHER" id="PTHR30532:SF1">
    <property type="entry name" value="IRON(3+)-HYDROXAMATE-BINDING PROTEIN FHUD"/>
    <property type="match status" value="1"/>
</dbReference>
<evidence type="ECO:0000313" key="7">
    <source>
        <dbReference type="EMBL" id="PXA72256.1"/>
    </source>
</evidence>
<dbReference type="InterPro" id="IPR051313">
    <property type="entry name" value="Bact_iron-sidero_bind"/>
</dbReference>
<dbReference type="PROSITE" id="PS51257">
    <property type="entry name" value="PROKAR_LIPOPROTEIN"/>
    <property type="match status" value="1"/>
</dbReference>
<dbReference type="RefSeq" id="WP_110125776.1">
    <property type="nucleotide sequence ID" value="NZ_QHLY01000005.1"/>
</dbReference>
<organism evidence="7 8">
    <name type="scientific">Cryobacterium arcticum</name>
    <dbReference type="NCBI Taxonomy" id="670052"/>
    <lineage>
        <taxon>Bacteria</taxon>
        <taxon>Bacillati</taxon>
        <taxon>Actinomycetota</taxon>
        <taxon>Actinomycetes</taxon>
        <taxon>Micrococcales</taxon>
        <taxon>Microbacteriaceae</taxon>
        <taxon>Cryobacterium</taxon>
    </lineage>
</organism>
<comment type="subcellular location">
    <subcellularLocation>
        <location evidence="1">Cell envelope</location>
    </subcellularLocation>
</comment>
<accession>A0A318A1T9</accession>
<feature type="signal peptide" evidence="5">
    <location>
        <begin position="1"/>
        <end position="30"/>
    </location>
</feature>
<dbReference type="InterPro" id="IPR002491">
    <property type="entry name" value="ABC_transptr_periplasmic_BD"/>
</dbReference>